<dbReference type="EMBL" id="JAAVXB010000009">
    <property type="protein sequence ID" value="NKF23604.1"/>
    <property type="molecule type" value="Genomic_DNA"/>
</dbReference>
<name>A0A970B9Q8_9GAMM</name>
<keyword evidence="2" id="KW-0732">Signal</keyword>
<dbReference type="AlphaFoldDB" id="A0A970B9Q8"/>
<gene>
    <name evidence="3" type="ORF">G7Y82_14890</name>
</gene>
<proteinExistence type="predicted"/>
<accession>A0A970B9Q8</accession>
<evidence type="ECO:0000313" key="4">
    <source>
        <dbReference type="Proteomes" id="UP000653472"/>
    </source>
</evidence>
<evidence type="ECO:0000313" key="3">
    <source>
        <dbReference type="EMBL" id="NKF23604.1"/>
    </source>
</evidence>
<feature type="compositionally biased region" description="Pro residues" evidence="1">
    <location>
        <begin position="255"/>
        <end position="268"/>
    </location>
</feature>
<comment type="caution">
    <text evidence="3">The sequence shown here is derived from an EMBL/GenBank/DDBJ whole genome shotgun (WGS) entry which is preliminary data.</text>
</comment>
<sequence length="275" mass="30973">MLKNWRVRSLVALLGLCLALPAAGSTASSYAEVPLTALSSLYWSADFYRNLLQKIGSATLAAGERSVMRIPMAPRYNSNVRAELHFQVSDGIGPTLRQQLAQRMVYANPQQAVQIRTALSSDWLWQEFDHHLSREGYDSRDLGDVMTAYYVSSWEVVHHADVSSEQYRAARNQIVWYLRRSPEIMFMTDIEKQRAAEAFALLVSTIQSGRRDLRQKRDDTGLAYLQNLVYQSVLTQGVDLKRLDIGHRGFIPAAPPNPCAQPAPPGQPPHFGCRR</sequence>
<dbReference type="Pfam" id="PF20388">
    <property type="entry name" value="DUF6683"/>
    <property type="match status" value="1"/>
</dbReference>
<keyword evidence="4" id="KW-1185">Reference proteome</keyword>
<evidence type="ECO:0000256" key="2">
    <source>
        <dbReference type="SAM" id="SignalP"/>
    </source>
</evidence>
<feature type="chain" id="PRO_5037881606" evidence="2">
    <location>
        <begin position="28"/>
        <end position="275"/>
    </location>
</feature>
<organism evidence="3 4">
    <name type="scientific">Solimonas marina</name>
    <dbReference type="NCBI Taxonomy" id="2714601"/>
    <lineage>
        <taxon>Bacteria</taxon>
        <taxon>Pseudomonadati</taxon>
        <taxon>Pseudomonadota</taxon>
        <taxon>Gammaproteobacteria</taxon>
        <taxon>Nevskiales</taxon>
        <taxon>Nevskiaceae</taxon>
        <taxon>Solimonas</taxon>
    </lineage>
</organism>
<dbReference type="Proteomes" id="UP000653472">
    <property type="component" value="Unassembled WGS sequence"/>
</dbReference>
<evidence type="ECO:0000256" key="1">
    <source>
        <dbReference type="SAM" id="MobiDB-lite"/>
    </source>
</evidence>
<dbReference type="InterPro" id="IPR046505">
    <property type="entry name" value="DUF6683"/>
</dbReference>
<reference evidence="3" key="1">
    <citation type="submission" date="2020-03" db="EMBL/GenBank/DDBJ databases">
        <title>Solimonas marina sp. nov., isolated from deep seawater of the Pacific Ocean.</title>
        <authorList>
            <person name="Liu X."/>
            <person name="Lai Q."/>
            <person name="Sun F."/>
            <person name="Gai Y."/>
            <person name="Li G."/>
            <person name="Shao Z."/>
        </authorList>
    </citation>
    <scope>NUCLEOTIDE SEQUENCE</scope>
    <source>
        <strain evidence="3">C16B3</strain>
    </source>
</reference>
<feature type="region of interest" description="Disordered" evidence="1">
    <location>
        <begin position="255"/>
        <end position="275"/>
    </location>
</feature>
<feature type="signal peptide" evidence="2">
    <location>
        <begin position="1"/>
        <end position="27"/>
    </location>
</feature>
<protein>
    <submittedName>
        <fullName evidence="3">Uncharacterized protein</fullName>
    </submittedName>
</protein>